<feature type="transmembrane region" description="Helical" evidence="1">
    <location>
        <begin position="107"/>
        <end position="125"/>
    </location>
</feature>
<gene>
    <name evidence="2" type="ORF">JQU52_06725</name>
</gene>
<keyword evidence="1" id="KW-0472">Membrane</keyword>
<name>A0A892ZQH5_9NEIS</name>
<reference evidence="2" key="1">
    <citation type="submission" date="2021-02" db="EMBL/GenBank/DDBJ databases">
        <title>Neisseriaceae sp. 26B isolated from the cloaca of a Common Toad-headed Turtle (Mesoclemmys nasuta).</title>
        <authorList>
            <person name="Spergser J."/>
            <person name="Busse H.-J."/>
        </authorList>
    </citation>
    <scope>NUCLEOTIDE SEQUENCE</scope>
    <source>
        <strain evidence="2">26B</strain>
    </source>
</reference>
<proteinExistence type="predicted"/>
<dbReference type="AlphaFoldDB" id="A0A892ZQH5"/>
<dbReference type="KEGG" id="ptes:JQU52_06725"/>
<protein>
    <submittedName>
        <fullName evidence="2">Uncharacterized protein</fullName>
    </submittedName>
</protein>
<feature type="transmembrane region" description="Helical" evidence="1">
    <location>
        <begin position="43"/>
        <end position="69"/>
    </location>
</feature>
<organism evidence="2 3">
    <name type="scientific">Paralysiella testudinis</name>
    <dbReference type="NCBI Taxonomy" id="2809020"/>
    <lineage>
        <taxon>Bacteria</taxon>
        <taxon>Pseudomonadati</taxon>
        <taxon>Pseudomonadota</taxon>
        <taxon>Betaproteobacteria</taxon>
        <taxon>Neisseriales</taxon>
        <taxon>Neisseriaceae</taxon>
        <taxon>Paralysiella</taxon>
    </lineage>
</organism>
<dbReference type="RefSeq" id="WP_230340348.1">
    <property type="nucleotide sequence ID" value="NZ_CP069798.1"/>
</dbReference>
<keyword evidence="3" id="KW-1185">Reference proteome</keyword>
<accession>A0A892ZQH5</accession>
<dbReference type="Proteomes" id="UP000653156">
    <property type="component" value="Chromosome"/>
</dbReference>
<sequence length="128" mass="13789">MITPAPGHLAAFAAVGGGSALVLLFLMNLVYLDWFDAGGGIVAIWGGIILLLSALLAITIFGLSTLILWRLAAFTGTKNARTCHRHHFGYRHPHSFRQPHRTGWHPLVGFAHPCGSAVLAAFFAYPNT</sequence>
<evidence type="ECO:0000313" key="2">
    <source>
        <dbReference type="EMBL" id="QRQ83049.1"/>
    </source>
</evidence>
<dbReference type="EMBL" id="CP069798">
    <property type="protein sequence ID" value="QRQ83049.1"/>
    <property type="molecule type" value="Genomic_DNA"/>
</dbReference>
<keyword evidence="1" id="KW-0812">Transmembrane</keyword>
<evidence type="ECO:0000256" key="1">
    <source>
        <dbReference type="SAM" id="Phobius"/>
    </source>
</evidence>
<feature type="transmembrane region" description="Helical" evidence="1">
    <location>
        <begin position="9"/>
        <end position="31"/>
    </location>
</feature>
<keyword evidence="1" id="KW-1133">Transmembrane helix</keyword>
<evidence type="ECO:0000313" key="3">
    <source>
        <dbReference type="Proteomes" id="UP000653156"/>
    </source>
</evidence>